<evidence type="ECO:0000313" key="1">
    <source>
        <dbReference type="EMBL" id="CAH2216351.1"/>
    </source>
</evidence>
<dbReference type="Proteomes" id="UP000838756">
    <property type="component" value="Unassembled WGS sequence"/>
</dbReference>
<organism evidence="1 2">
    <name type="scientific">Pararge aegeria aegeria</name>
    <dbReference type="NCBI Taxonomy" id="348720"/>
    <lineage>
        <taxon>Eukaryota</taxon>
        <taxon>Metazoa</taxon>
        <taxon>Ecdysozoa</taxon>
        <taxon>Arthropoda</taxon>
        <taxon>Hexapoda</taxon>
        <taxon>Insecta</taxon>
        <taxon>Pterygota</taxon>
        <taxon>Neoptera</taxon>
        <taxon>Endopterygota</taxon>
        <taxon>Lepidoptera</taxon>
        <taxon>Glossata</taxon>
        <taxon>Ditrysia</taxon>
        <taxon>Papilionoidea</taxon>
        <taxon>Nymphalidae</taxon>
        <taxon>Satyrinae</taxon>
        <taxon>Satyrini</taxon>
        <taxon>Parargina</taxon>
        <taxon>Pararge</taxon>
    </lineage>
</organism>
<protein>
    <submittedName>
        <fullName evidence="1">Jg19262 protein</fullName>
    </submittedName>
</protein>
<evidence type="ECO:0000313" key="2">
    <source>
        <dbReference type="Proteomes" id="UP000838756"/>
    </source>
</evidence>
<proteinExistence type="predicted"/>
<dbReference type="OrthoDB" id="7456988at2759"/>
<name>A0A8S4QP01_9NEOP</name>
<gene>
    <name evidence="1" type="primary">jg19262</name>
    <name evidence="1" type="ORF">PAEG_LOCUS4401</name>
</gene>
<reference evidence="1" key="1">
    <citation type="submission" date="2022-03" db="EMBL/GenBank/DDBJ databases">
        <authorList>
            <person name="Lindestad O."/>
        </authorList>
    </citation>
    <scope>NUCLEOTIDE SEQUENCE</scope>
</reference>
<keyword evidence="2" id="KW-1185">Reference proteome</keyword>
<dbReference type="EMBL" id="CAKXAJ010015132">
    <property type="protein sequence ID" value="CAH2216351.1"/>
    <property type="molecule type" value="Genomic_DNA"/>
</dbReference>
<comment type="caution">
    <text evidence="1">The sequence shown here is derived from an EMBL/GenBank/DDBJ whole genome shotgun (WGS) entry which is preliminary data.</text>
</comment>
<dbReference type="AlphaFoldDB" id="A0A8S4QP01"/>
<accession>A0A8S4QP01</accession>
<sequence length="320" mass="36902">MTNTDKLEIYLPIVREHMAKEGLLINKMFIDNKRDLSLVKECIHSYGYNCNFHKPSSSHPHNNEVYVVCFLEDSQCHTESPEPLDELHLLNWKLTGSGLQLLSTRTNRVNYLKNIVGQATNSLFTSIKNNPCIWIVRREYQVEEITEHFLNKRHQRNLIMCLLSIERNSEVIDLKDKTTVYIPFMKKELTVALLILSILTSLQKNFNQLVSILDSLSILSINCNIVPPKKIEVGLSLITGPVTSSQSVLGILNHKMKDYFRTLPYFKSPSSTDVPSYTLNDGTTKIREADQMRYELEENLKELVRESECGYSSYLNILRQ</sequence>